<feature type="compositionally biased region" description="Polar residues" evidence="1">
    <location>
        <begin position="55"/>
        <end position="65"/>
    </location>
</feature>
<feature type="region of interest" description="Disordered" evidence="1">
    <location>
        <begin position="39"/>
        <end position="77"/>
    </location>
</feature>
<evidence type="ECO:0000256" key="1">
    <source>
        <dbReference type="SAM" id="MobiDB-lite"/>
    </source>
</evidence>
<name>A0A918AX33_9ACTN</name>
<dbReference type="EMBL" id="BMSV01000002">
    <property type="protein sequence ID" value="GGP96159.1"/>
    <property type="molecule type" value="Genomic_DNA"/>
</dbReference>
<evidence type="ECO:0000313" key="3">
    <source>
        <dbReference type="Proteomes" id="UP000654123"/>
    </source>
</evidence>
<accession>A0A918AX33</accession>
<organism evidence="2 3">
    <name type="scientific">Streptomyces roseolilacinus</name>
    <dbReference type="NCBI Taxonomy" id="66904"/>
    <lineage>
        <taxon>Bacteria</taxon>
        <taxon>Bacillati</taxon>
        <taxon>Actinomycetota</taxon>
        <taxon>Actinomycetes</taxon>
        <taxon>Kitasatosporales</taxon>
        <taxon>Streptomycetaceae</taxon>
        <taxon>Streptomyces</taxon>
    </lineage>
</organism>
<reference evidence="2" key="2">
    <citation type="submission" date="2020-09" db="EMBL/GenBank/DDBJ databases">
        <authorList>
            <person name="Sun Q."/>
            <person name="Ohkuma M."/>
        </authorList>
    </citation>
    <scope>NUCLEOTIDE SEQUENCE</scope>
    <source>
        <strain evidence="2">JCM 4335</strain>
    </source>
</reference>
<dbReference type="AlphaFoldDB" id="A0A918AX33"/>
<comment type="caution">
    <text evidence="2">The sequence shown here is derived from an EMBL/GenBank/DDBJ whole genome shotgun (WGS) entry which is preliminary data.</text>
</comment>
<evidence type="ECO:0000313" key="2">
    <source>
        <dbReference type="EMBL" id="GGP96159.1"/>
    </source>
</evidence>
<proteinExistence type="predicted"/>
<dbReference type="Proteomes" id="UP000654123">
    <property type="component" value="Unassembled WGS sequence"/>
</dbReference>
<keyword evidence="3" id="KW-1185">Reference proteome</keyword>
<gene>
    <name evidence="2" type="ORF">GCM10010249_12870</name>
</gene>
<feature type="compositionally biased region" description="Low complexity" evidence="1">
    <location>
        <begin position="66"/>
        <end position="77"/>
    </location>
</feature>
<reference evidence="2" key="1">
    <citation type="journal article" date="2014" name="Int. J. Syst. Evol. Microbiol.">
        <title>Complete genome sequence of Corynebacterium casei LMG S-19264T (=DSM 44701T), isolated from a smear-ripened cheese.</title>
        <authorList>
            <consortium name="US DOE Joint Genome Institute (JGI-PGF)"/>
            <person name="Walter F."/>
            <person name="Albersmeier A."/>
            <person name="Kalinowski J."/>
            <person name="Ruckert C."/>
        </authorList>
    </citation>
    <scope>NUCLEOTIDE SEQUENCE</scope>
    <source>
        <strain evidence="2">JCM 4335</strain>
    </source>
</reference>
<sequence>MGAVLVAGATTPATRSLATGCPWPSVSDSIASMRSSTCRATEDGRPGQVGDAMTGISQPGSTSPDGPTRGGATRPTG</sequence>
<protein>
    <submittedName>
        <fullName evidence="2">Uncharacterized protein</fullName>
    </submittedName>
</protein>